<comment type="caution">
    <text evidence="2">The sequence shown here is derived from an EMBL/GenBank/DDBJ whole genome shotgun (WGS) entry which is preliminary data.</text>
</comment>
<organism evidence="2 3">
    <name type="scientific">Providencia alcalifaciens DSM 30120</name>
    <dbReference type="NCBI Taxonomy" id="520999"/>
    <lineage>
        <taxon>Bacteria</taxon>
        <taxon>Pseudomonadati</taxon>
        <taxon>Pseudomonadota</taxon>
        <taxon>Gammaproteobacteria</taxon>
        <taxon>Enterobacterales</taxon>
        <taxon>Morganellaceae</taxon>
        <taxon>Providencia</taxon>
    </lineage>
</organism>
<gene>
    <name evidence="2" type="ORF">PROVALCAL_00504</name>
</gene>
<feature type="transmembrane region" description="Helical" evidence="1">
    <location>
        <begin position="12"/>
        <end position="33"/>
    </location>
</feature>
<accession>B6XB00</accession>
<evidence type="ECO:0000313" key="3">
    <source>
        <dbReference type="Proteomes" id="UP000003729"/>
    </source>
</evidence>
<dbReference type="AlphaFoldDB" id="B6XB00"/>
<reference evidence="2 3" key="2">
    <citation type="submission" date="2008-10" db="EMBL/GenBank/DDBJ databases">
        <authorList>
            <person name="Fulton L."/>
            <person name="Clifton S."/>
            <person name="Fulton B."/>
            <person name="Xu J."/>
            <person name="Minx P."/>
            <person name="Pepin K.H."/>
            <person name="Johnson M."/>
            <person name="Bhonagiri V."/>
            <person name="Nash W.E."/>
            <person name="Mardis E.R."/>
            <person name="Wilson R.K."/>
        </authorList>
    </citation>
    <scope>NUCLEOTIDE SEQUENCE [LARGE SCALE GENOMIC DNA]</scope>
    <source>
        <strain evidence="2 3">DSM 30120</strain>
    </source>
</reference>
<keyword evidence="1" id="KW-1133">Transmembrane helix</keyword>
<keyword evidence="1" id="KW-0812">Transmembrane</keyword>
<dbReference type="EMBL" id="ABXW01000007">
    <property type="protein sequence ID" value="EEB47329.1"/>
    <property type="molecule type" value="Genomic_DNA"/>
</dbReference>
<evidence type="ECO:0000313" key="2">
    <source>
        <dbReference type="EMBL" id="EEB47329.1"/>
    </source>
</evidence>
<sequence length="42" mass="4930">MACEENVKQLLFLSVINDVNSLVLINFVLYQLIRDNWLMMVS</sequence>
<evidence type="ECO:0000256" key="1">
    <source>
        <dbReference type="SAM" id="Phobius"/>
    </source>
</evidence>
<keyword evidence="1" id="KW-0472">Membrane</keyword>
<name>B6XB00_9GAMM</name>
<proteinExistence type="predicted"/>
<reference evidence="2 3" key="1">
    <citation type="submission" date="2008-10" db="EMBL/GenBank/DDBJ databases">
        <title>Draft genome sequence of Providencia alcalifaciens (DSM 30120).</title>
        <authorList>
            <person name="Sudarsanam P."/>
            <person name="Ley R."/>
            <person name="Guruge J."/>
            <person name="Turnbaugh P.J."/>
            <person name="Mahowald M."/>
            <person name="Liep D."/>
            <person name="Gordon J."/>
        </authorList>
    </citation>
    <scope>NUCLEOTIDE SEQUENCE [LARGE SCALE GENOMIC DNA]</scope>
    <source>
        <strain evidence="2 3">DSM 30120</strain>
    </source>
</reference>
<dbReference type="Proteomes" id="UP000003729">
    <property type="component" value="Unassembled WGS sequence"/>
</dbReference>
<protein>
    <submittedName>
        <fullName evidence="2">Uncharacterized protein</fullName>
    </submittedName>
</protein>